<dbReference type="InterPro" id="IPR011990">
    <property type="entry name" value="TPR-like_helical_dom_sf"/>
</dbReference>
<evidence type="ECO:0000313" key="1">
    <source>
        <dbReference type="EMBL" id="KAH7119544.1"/>
    </source>
</evidence>
<dbReference type="InterPro" id="IPR053137">
    <property type="entry name" value="NLR-like"/>
</dbReference>
<dbReference type="AlphaFoldDB" id="A0A9P9DHZ9"/>
<dbReference type="Pfam" id="PF13374">
    <property type="entry name" value="TPR_10"/>
    <property type="match status" value="2"/>
</dbReference>
<dbReference type="SUPFAM" id="SSF48452">
    <property type="entry name" value="TPR-like"/>
    <property type="match status" value="1"/>
</dbReference>
<dbReference type="PANTHER" id="PTHR46082:SF6">
    <property type="entry name" value="AAA+ ATPASE DOMAIN-CONTAINING PROTEIN-RELATED"/>
    <property type="match status" value="1"/>
</dbReference>
<name>A0A9P9DHZ9_9PLEO</name>
<evidence type="ECO:0000313" key="2">
    <source>
        <dbReference type="Proteomes" id="UP000700596"/>
    </source>
</evidence>
<protein>
    <submittedName>
        <fullName evidence="1">Uncharacterized protein</fullName>
    </submittedName>
</protein>
<dbReference type="Proteomes" id="UP000700596">
    <property type="component" value="Unassembled WGS sequence"/>
</dbReference>
<reference evidence="1" key="1">
    <citation type="journal article" date="2021" name="Nat. Commun.">
        <title>Genetic determinants of endophytism in the Arabidopsis root mycobiome.</title>
        <authorList>
            <person name="Mesny F."/>
            <person name="Miyauchi S."/>
            <person name="Thiergart T."/>
            <person name="Pickel B."/>
            <person name="Atanasova L."/>
            <person name="Karlsson M."/>
            <person name="Huettel B."/>
            <person name="Barry K.W."/>
            <person name="Haridas S."/>
            <person name="Chen C."/>
            <person name="Bauer D."/>
            <person name="Andreopoulos W."/>
            <person name="Pangilinan J."/>
            <person name="LaButti K."/>
            <person name="Riley R."/>
            <person name="Lipzen A."/>
            <person name="Clum A."/>
            <person name="Drula E."/>
            <person name="Henrissat B."/>
            <person name="Kohler A."/>
            <person name="Grigoriev I.V."/>
            <person name="Martin F.M."/>
            <person name="Hacquard S."/>
        </authorList>
    </citation>
    <scope>NUCLEOTIDE SEQUENCE</scope>
    <source>
        <strain evidence="1">MPI-CAGE-CH-0243</strain>
    </source>
</reference>
<accession>A0A9P9DHZ9</accession>
<comment type="caution">
    <text evidence="1">The sequence shown here is derived from an EMBL/GenBank/DDBJ whole genome shotgun (WGS) entry which is preliminary data.</text>
</comment>
<sequence>MAAWYAWQQGRGKEAEVITKLSMAVRAKVLGKRHKETLSRMATVGLAGNLTGQEYEEAEKMNRQALVRREKALWKEHRETLTSVYFLAFLFHQQKQHELALELYRNASYGLKCVLGLPYSATMARFQHLSSLMKELEHTSYVLV</sequence>
<keyword evidence="2" id="KW-1185">Reference proteome</keyword>
<organism evidence="1 2">
    <name type="scientific">Dendryphion nanum</name>
    <dbReference type="NCBI Taxonomy" id="256645"/>
    <lineage>
        <taxon>Eukaryota</taxon>
        <taxon>Fungi</taxon>
        <taxon>Dikarya</taxon>
        <taxon>Ascomycota</taxon>
        <taxon>Pezizomycotina</taxon>
        <taxon>Dothideomycetes</taxon>
        <taxon>Pleosporomycetidae</taxon>
        <taxon>Pleosporales</taxon>
        <taxon>Torulaceae</taxon>
        <taxon>Dendryphion</taxon>
    </lineage>
</organism>
<dbReference type="Gene3D" id="1.25.40.10">
    <property type="entry name" value="Tetratricopeptide repeat domain"/>
    <property type="match status" value="1"/>
</dbReference>
<dbReference type="PANTHER" id="PTHR46082">
    <property type="entry name" value="ATP/GTP-BINDING PROTEIN-RELATED"/>
    <property type="match status" value="1"/>
</dbReference>
<gene>
    <name evidence="1" type="ORF">B0J11DRAFT_439922</name>
</gene>
<dbReference type="OrthoDB" id="5986190at2759"/>
<proteinExistence type="predicted"/>
<dbReference type="EMBL" id="JAGMWT010000011">
    <property type="protein sequence ID" value="KAH7119544.1"/>
    <property type="molecule type" value="Genomic_DNA"/>
</dbReference>